<dbReference type="KEGG" id="fpk:IA06_04070"/>
<dbReference type="KEGG" id="fpv:IA03_04120"/>
<evidence type="ECO:0000313" key="2">
    <source>
        <dbReference type="Proteomes" id="UP000596329"/>
    </source>
</evidence>
<evidence type="ECO:0000313" key="1">
    <source>
        <dbReference type="EMBL" id="QRE03036.1"/>
    </source>
</evidence>
<gene>
    <name evidence="1" type="ORF">H0H26_08995</name>
</gene>
<dbReference type="Proteomes" id="UP000596329">
    <property type="component" value="Chromosome"/>
</dbReference>
<accession>A0A075RS72</accession>
<protein>
    <submittedName>
        <fullName evidence="1">Uncharacterized protein</fullName>
    </submittedName>
</protein>
<dbReference type="KEGG" id="fpw:IA04_04035"/>
<dbReference type="KEGG" id="fpc:FPSM_01494"/>
<dbReference type="GeneID" id="66552499"/>
<dbReference type="AlphaFoldDB" id="A0A075RS72"/>
<dbReference type="EMBL" id="CP059075">
    <property type="protein sequence ID" value="QRE03036.1"/>
    <property type="molecule type" value="Genomic_DNA"/>
</dbReference>
<name>A0A075RS72_FLAPS</name>
<proteinExistence type="predicted"/>
<dbReference type="RefSeq" id="WP_011963035.1">
    <property type="nucleotide sequence ID" value="NZ_BCNG01000062.1"/>
</dbReference>
<dbReference type="KEGG" id="fpq:IB65_04030"/>
<reference evidence="1 2" key="1">
    <citation type="submission" date="2020-07" db="EMBL/GenBank/DDBJ databases">
        <title>Genomic characterization of Flavobacterium psychrophilum strains.</title>
        <authorList>
            <person name="Castillo D."/>
            <person name="Jorgensen J."/>
            <person name="Middelboe M."/>
        </authorList>
    </citation>
    <scope>NUCLEOTIDE SEQUENCE [LARGE SCALE GENOMIC DNA]</scope>
    <source>
        <strain evidence="1 2">FPS-R7</strain>
    </source>
</reference>
<dbReference type="OMA" id="HFIEHRQ"/>
<organism evidence="1 2">
    <name type="scientific">Flavobacterium psychrophilum</name>
    <dbReference type="NCBI Taxonomy" id="96345"/>
    <lineage>
        <taxon>Bacteria</taxon>
        <taxon>Pseudomonadati</taxon>
        <taxon>Bacteroidota</taxon>
        <taxon>Flavobacteriia</taxon>
        <taxon>Flavobacteriales</taxon>
        <taxon>Flavobacteriaceae</taxon>
        <taxon>Flavobacterium</taxon>
    </lineage>
</organism>
<sequence length="130" mass="15196">MKKIISISFLFIFLYANTEIGQLLKLPNLIHHFIEHRQHKGERSVSFIDFVKSHYNDNVKHADTDKHDEHKNLPFKTSNTHLNTIIAFENQPNISFRKPISIVINKTVGFHKQFYTSNVLACIWLPPKLS</sequence>